<reference evidence="2 3" key="1">
    <citation type="submission" date="2019-06" db="EMBL/GenBank/DDBJ databases">
        <title>New taxonomy in bacterial strain CC-CFT640, isolated from vineyard.</title>
        <authorList>
            <person name="Lin S.-Y."/>
            <person name="Tsai C.-F."/>
            <person name="Young C.-C."/>
        </authorList>
    </citation>
    <scope>NUCLEOTIDE SEQUENCE [LARGE SCALE GENOMIC DNA]</scope>
    <source>
        <strain evidence="2 3">CC-CFT640</strain>
    </source>
</reference>
<gene>
    <name evidence="2" type="ORF">FHP25_21160</name>
</gene>
<dbReference type="Gene3D" id="3.30.1460.30">
    <property type="entry name" value="YgaC/TfoX-N like chaperone"/>
    <property type="match status" value="1"/>
</dbReference>
<accession>A0A5C8PI02</accession>
<protein>
    <submittedName>
        <fullName evidence="2">TfoX/Sxy family protein</fullName>
    </submittedName>
</protein>
<name>A0A5C8PI02_9HYPH</name>
<feature type="domain" description="TfoX N-terminal" evidence="1">
    <location>
        <begin position="23"/>
        <end position="105"/>
    </location>
</feature>
<dbReference type="RefSeq" id="WP_147848966.1">
    <property type="nucleotide sequence ID" value="NZ_VDUZ01000025.1"/>
</dbReference>
<keyword evidence="3" id="KW-1185">Reference proteome</keyword>
<dbReference type="Pfam" id="PF04993">
    <property type="entry name" value="TfoX_N"/>
    <property type="match status" value="1"/>
</dbReference>
<organism evidence="2 3">
    <name type="scientific">Vineibacter terrae</name>
    <dbReference type="NCBI Taxonomy" id="2586908"/>
    <lineage>
        <taxon>Bacteria</taxon>
        <taxon>Pseudomonadati</taxon>
        <taxon>Pseudomonadota</taxon>
        <taxon>Alphaproteobacteria</taxon>
        <taxon>Hyphomicrobiales</taxon>
        <taxon>Vineibacter</taxon>
    </lineage>
</organism>
<evidence type="ECO:0000259" key="1">
    <source>
        <dbReference type="Pfam" id="PF04993"/>
    </source>
</evidence>
<evidence type="ECO:0000313" key="2">
    <source>
        <dbReference type="EMBL" id="TXL73444.1"/>
    </source>
</evidence>
<comment type="caution">
    <text evidence="2">The sequence shown here is derived from an EMBL/GenBank/DDBJ whole genome shotgun (WGS) entry which is preliminary data.</text>
</comment>
<dbReference type="InterPro" id="IPR007076">
    <property type="entry name" value="TfoX_N"/>
</dbReference>
<dbReference type="SUPFAM" id="SSF159894">
    <property type="entry name" value="YgaC/TfoX-N like"/>
    <property type="match status" value="1"/>
</dbReference>
<evidence type="ECO:0000313" key="3">
    <source>
        <dbReference type="Proteomes" id="UP000321638"/>
    </source>
</evidence>
<sequence>MAWRKAPPQLVSLFDSVVPRDPRVVRRPMFGYPAAFANGKLFASLFEDSVVLKLSPEDCGQLQAAHGASAFEPMPGRRKREYIVLPEALLSDRVALDRWLSRALDYVLSQSSATKKAPRAASPRKGKR</sequence>
<dbReference type="EMBL" id="VDUZ01000025">
    <property type="protein sequence ID" value="TXL73444.1"/>
    <property type="molecule type" value="Genomic_DNA"/>
</dbReference>
<dbReference type="Proteomes" id="UP000321638">
    <property type="component" value="Unassembled WGS sequence"/>
</dbReference>
<dbReference type="OrthoDB" id="214902at2"/>
<proteinExistence type="predicted"/>
<dbReference type="AlphaFoldDB" id="A0A5C8PI02"/>